<dbReference type="PROSITE" id="PS50850">
    <property type="entry name" value="MFS"/>
    <property type="match status" value="1"/>
</dbReference>
<feature type="transmembrane region" description="Helical" evidence="5">
    <location>
        <begin position="72"/>
        <end position="95"/>
    </location>
</feature>
<feature type="transmembrane region" description="Helical" evidence="5">
    <location>
        <begin position="43"/>
        <end position="66"/>
    </location>
</feature>
<dbReference type="PANTHER" id="PTHR23508">
    <property type="entry name" value="CARBOXYLIC ACID TRANSPORTER PROTEIN HOMOLOG"/>
    <property type="match status" value="1"/>
</dbReference>
<dbReference type="CDD" id="cd17316">
    <property type="entry name" value="MFS_SV2_like"/>
    <property type="match status" value="1"/>
</dbReference>
<dbReference type="Proteomes" id="UP001597114">
    <property type="component" value="Unassembled WGS sequence"/>
</dbReference>
<gene>
    <name evidence="7" type="ORF">ACFSJD_09335</name>
</gene>
<organism evidence="7 8">
    <name type="scientific">Pseudonocardia yunnanensis</name>
    <dbReference type="NCBI Taxonomy" id="58107"/>
    <lineage>
        <taxon>Bacteria</taxon>
        <taxon>Bacillati</taxon>
        <taxon>Actinomycetota</taxon>
        <taxon>Actinomycetes</taxon>
        <taxon>Pseudonocardiales</taxon>
        <taxon>Pseudonocardiaceae</taxon>
        <taxon>Pseudonocardia</taxon>
    </lineage>
</organism>
<evidence type="ECO:0000313" key="8">
    <source>
        <dbReference type="Proteomes" id="UP001597114"/>
    </source>
</evidence>
<comment type="caution">
    <text evidence="7">The sequence shown here is derived from an EMBL/GenBank/DDBJ whole genome shotgun (WGS) entry which is preliminary data.</text>
</comment>
<dbReference type="Pfam" id="PF07690">
    <property type="entry name" value="MFS_1"/>
    <property type="match status" value="1"/>
</dbReference>
<feature type="transmembrane region" description="Helical" evidence="5">
    <location>
        <begin position="329"/>
        <end position="349"/>
    </location>
</feature>
<evidence type="ECO:0000256" key="5">
    <source>
        <dbReference type="SAM" id="Phobius"/>
    </source>
</evidence>
<evidence type="ECO:0000256" key="3">
    <source>
        <dbReference type="ARBA" id="ARBA00022989"/>
    </source>
</evidence>
<feature type="transmembrane region" description="Helical" evidence="5">
    <location>
        <begin position="172"/>
        <end position="189"/>
    </location>
</feature>
<feature type="transmembrane region" description="Helical" evidence="5">
    <location>
        <begin position="355"/>
        <end position="378"/>
    </location>
</feature>
<keyword evidence="8" id="KW-1185">Reference proteome</keyword>
<dbReference type="EMBL" id="JBHUCO010000009">
    <property type="protein sequence ID" value="MFD1517689.1"/>
    <property type="molecule type" value="Genomic_DNA"/>
</dbReference>
<feature type="transmembrane region" description="Helical" evidence="5">
    <location>
        <begin position="130"/>
        <end position="152"/>
    </location>
</feature>
<sequence length="453" mass="49897">MTIDQTAPLGPLETRHSRSQAYQNVKDGDAGEKLTSTHWHIGIALGLGWMLDGIVIALYALIVPYLLEDFSITLDALTAAVTLTGFLSAFAAYFWPWLADRIGRRMAFIVNVALSAVFLALIVVSESWLFFIIVYTIMRITIAGEWAVGSLLTVETWPAKHRAKILSAARSLYGYGVVIAGLAGTFIIAPYGWRWAFLVPAVIGLLAIYVRLLCPESPAWVRQRDQQLAAAAQGRTVPAAKPRLSERIRGASIGQLFESGQGKRTFVALFVAATATMSWYTLGYWAPFFLKETHGWSTAEYSTWYIWWGVAGALGYYLMGWIADRWSRFRAMLTGNLIFIVTIIPWALATDTVSLWVFGLLSNFGLIGVWGTVMTYTAELFPTRMRGTGMGITWTVSGLLGIGVPYAALWVRDATGSFTAAFLLIPVLLVIQMIGLFIARVDYAGRTLDAIAT</sequence>
<dbReference type="InterPro" id="IPR020846">
    <property type="entry name" value="MFS_dom"/>
</dbReference>
<dbReference type="RefSeq" id="WP_344721366.1">
    <property type="nucleotide sequence ID" value="NZ_BAAAUS010000007.1"/>
</dbReference>
<evidence type="ECO:0000259" key="6">
    <source>
        <dbReference type="PROSITE" id="PS50850"/>
    </source>
</evidence>
<feature type="domain" description="Major facilitator superfamily (MFS) profile" evidence="6">
    <location>
        <begin position="41"/>
        <end position="444"/>
    </location>
</feature>
<dbReference type="Gene3D" id="1.20.1250.20">
    <property type="entry name" value="MFS general substrate transporter like domains"/>
    <property type="match status" value="1"/>
</dbReference>
<comment type="subcellular location">
    <subcellularLocation>
        <location evidence="1">Cell membrane</location>
        <topology evidence="1">Multi-pass membrane protein</topology>
    </subcellularLocation>
</comment>
<feature type="transmembrane region" description="Helical" evidence="5">
    <location>
        <begin position="305"/>
        <end position="322"/>
    </location>
</feature>
<dbReference type="SUPFAM" id="SSF103473">
    <property type="entry name" value="MFS general substrate transporter"/>
    <property type="match status" value="1"/>
</dbReference>
<evidence type="ECO:0000256" key="1">
    <source>
        <dbReference type="ARBA" id="ARBA00004651"/>
    </source>
</evidence>
<feature type="transmembrane region" description="Helical" evidence="5">
    <location>
        <begin position="390"/>
        <end position="411"/>
    </location>
</feature>
<dbReference type="PANTHER" id="PTHR23508:SF10">
    <property type="entry name" value="CARBOXYLIC ACID TRANSPORTER PROTEIN HOMOLOG"/>
    <property type="match status" value="1"/>
</dbReference>
<keyword evidence="2 5" id="KW-0812">Transmembrane</keyword>
<protein>
    <submittedName>
        <fullName evidence="7">MFS transporter</fullName>
    </submittedName>
</protein>
<keyword evidence="3 5" id="KW-1133">Transmembrane helix</keyword>
<keyword evidence="4 5" id="KW-0472">Membrane</keyword>
<proteinExistence type="predicted"/>
<reference evidence="8" key="1">
    <citation type="journal article" date="2019" name="Int. J. Syst. Evol. Microbiol.">
        <title>The Global Catalogue of Microorganisms (GCM) 10K type strain sequencing project: providing services to taxonomists for standard genome sequencing and annotation.</title>
        <authorList>
            <consortium name="The Broad Institute Genomics Platform"/>
            <consortium name="The Broad Institute Genome Sequencing Center for Infectious Disease"/>
            <person name="Wu L."/>
            <person name="Ma J."/>
        </authorList>
    </citation>
    <scope>NUCLEOTIDE SEQUENCE [LARGE SCALE GENOMIC DNA]</scope>
    <source>
        <strain evidence="8">CCM 7043</strain>
    </source>
</reference>
<feature type="transmembrane region" description="Helical" evidence="5">
    <location>
        <begin position="417"/>
        <end position="439"/>
    </location>
</feature>
<name>A0ABW4EUC8_9PSEU</name>
<dbReference type="InterPro" id="IPR036259">
    <property type="entry name" value="MFS_trans_sf"/>
</dbReference>
<dbReference type="InterPro" id="IPR011701">
    <property type="entry name" value="MFS"/>
</dbReference>
<accession>A0ABW4EUC8</accession>
<feature type="transmembrane region" description="Helical" evidence="5">
    <location>
        <begin position="266"/>
        <end position="285"/>
    </location>
</feature>
<feature type="transmembrane region" description="Helical" evidence="5">
    <location>
        <begin position="195"/>
        <end position="214"/>
    </location>
</feature>
<evidence type="ECO:0000313" key="7">
    <source>
        <dbReference type="EMBL" id="MFD1517689.1"/>
    </source>
</evidence>
<feature type="transmembrane region" description="Helical" evidence="5">
    <location>
        <begin position="107"/>
        <end position="124"/>
    </location>
</feature>
<evidence type="ECO:0000256" key="2">
    <source>
        <dbReference type="ARBA" id="ARBA00022692"/>
    </source>
</evidence>
<evidence type="ECO:0000256" key="4">
    <source>
        <dbReference type="ARBA" id="ARBA00023136"/>
    </source>
</evidence>